<sequence>MIIETPRLTIFPLTFDQLVLYLRDDSQLERELNLNEAVRVIPQALLDAFNETILPAVADPSKNYLYSTLWTVVCKERNQMVADLCFQGEPNREGEIEIGYGTYDLFQGMGFITEAIGAVVRWAFSQPKVKAIIAETDQTNVASHRVLEKNGFVRVRTSESSFWWRLERSDFAQ</sequence>
<dbReference type="InterPro" id="IPR000182">
    <property type="entry name" value="GNAT_dom"/>
</dbReference>
<dbReference type="PROSITE" id="PS51186">
    <property type="entry name" value="GNAT"/>
    <property type="match status" value="1"/>
</dbReference>
<protein>
    <submittedName>
        <fullName evidence="2">Protein N-acetyltransferase, RimJ/RimL family</fullName>
    </submittedName>
</protein>
<name>A0A1G6T8S2_9BACT</name>
<dbReference type="Gene3D" id="3.40.630.30">
    <property type="match status" value="1"/>
</dbReference>
<dbReference type="PANTHER" id="PTHR43792:SF13">
    <property type="entry name" value="ACETYLTRANSFERASE"/>
    <property type="match status" value="1"/>
</dbReference>
<reference evidence="2 3" key="1">
    <citation type="submission" date="2016-09" db="EMBL/GenBank/DDBJ databases">
        <authorList>
            <person name="Capua I."/>
            <person name="De Benedictis P."/>
            <person name="Joannis T."/>
            <person name="Lombin L.H."/>
            <person name="Cattoli G."/>
        </authorList>
    </citation>
    <scope>NUCLEOTIDE SEQUENCE [LARGE SCALE GENOMIC DNA]</scope>
    <source>
        <strain evidence="2 3">A7P-90m</strain>
    </source>
</reference>
<evidence type="ECO:0000313" key="3">
    <source>
        <dbReference type="Proteomes" id="UP000199452"/>
    </source>
</evidence>
<evidence type="ECO:0000313" key="2">
    <source>
        <dbReference type="EMBL" id="SDD24847.1"/>
    </source>
</evidence>
<evidence type="ECO:0000259" key="1">
    <source>
        <dbReference type="PROSITE" id="PS51186"/>
    </source>
</evidence>
<organism evidence="2 3">
    <name type="scientific">Williamwhitmania taraxaci</name>
    <dbReference type="NCBI Taxonomy" id="1640674"/>
    <lineage>
        <taxon>Bacteria</taxon>
        <taxon>Pseudomonadati</taxon>
        <taxon>Bacteroidota</taxon>
        <taxon>Bacteroidia</taxon>
        <taxon>Bacteroidales</taxon>
        <taxon>Williamwhitmaniaceae</taxon>
        <taxon>Williamwhitmania</taxon>
    </lineage>
</organism>
<keyword evidence="2" id="KW-0808">Transferase</keyword>
<proteinExistence type="predicted"/>
<accession>A0A1G6T8S2</accession>
<dbReference type="SUPFAM" id="SSF55729">
    <property type="entry name" value="Acyl-CoA N-acyltransferases (Nat)"/>
    <property type="match status" value="1"/>
</dbReference>
<dbReference type="Pfam" id="PF13302">
    <property type="entry name" value="Acetyltransf_3"/>
    <property type="match status" value="1"/>
</dbReference>
<dbReference type="Proteomes" id="UP000199452">
    <property type="component" value="Unassembled WGS sequence"/>
</dbReference>
<dbReference type="AlphaFoldDB" id="A0A1G6T8S2"/>
<dbReference type="RefSeq" id="WP_212590585.1">
    <property type="nucleotide sequence ID" value="NZ_FMYP01000114.1"/>
</dbReference>
<dbReference type="InterPro" id="IPR051531">
    <property type="entry name" value="N-acetyltransferase"/>
</dbReference>
<gene>
    <name evidence="2" type="ORF">SAMN05216323_11145</name>
</gene>
<dbReference type="EMBL" id="FMYP01000114">
    <property type="protein sequence ID" value="SDD24847.1"/>
    <property type="molecule type" value="Genomic_DNA"/>
</dbReference>
<dbReference type="STRING" id="1640674.SAMN05216323_11145"/>
<dbReference type="InterPro" id="IPR016181">
    <property type="entry name" value="Acyl_CoA_acyltransferase"/>
</dbReference>
<keyword evidence="3" id="KW-1185">Reference proteome</keyword>
<dbReference type="PANTHER" id="PTHR43792">
    <property type="entry name" value="GNAT FAMILY, PUTATIVE (AFU_ORTHOLOGUE AFUA_3G00765)-RELATED-RELATED"/>
    <property type="match status" value="1"/>
</dbReference>
<feature type="domain" description="N-acetyltransferase" evidence="1">
    <location>
        <begin position="32"/>
        <end position="169"/>
    </location>
</feature>
<dbReference type="GO" id="GO:0016747">
    <property type="term" value="F:acyltransferase activity, transferring groups other than amino-acyl groups"/>
    <property type="evidence" value="ECO:0007669"/>
    <property type="project" value="InterPro"/>
</dbReference>